<evidence type="ECO:0000313" key="2">
    <source>
        <dbReference type="Proteomes" id="UP001055879"/>
    </source>
</evidence>
<reference evidence="1 2" key="2">
    <citation type="journal article" date="2022" name="Mol. Ecol. Resour.">
        <title>The genomes of chicory, endive, great burdock and yacon provide insights into Asteraceae paleo-polyploidization history and plant inulin production.</title>
        <authorList>
            <person name="Fan W."/>
            <person name="Wang S."/>
            <person name="Wang H."/>
            <person name="Wang A."/>
            <person name="Jiang F."/>
            <person name="Liu H."/>
            <person name="Zhao H."/>
            <person name="Xu D."/>
            <person name="Zhang Y."/>
        </authorList>
    </citation>
    <scope>NUCLEOTIDE SEQUENCE [LARGE SCALE GENOMIC DNA]</scope>
    <source>
        <strain evidence="2">cv. Niubang</strain>
    </source>
</reference>
<comment type="caution">
    <text evidence="1">The sequence shown here is derived from an EMBL/GenBank/DDBJ whole genome shotgun (WGS) entry which is preliminary data.</text>
</comment>
<dbReference type="Proteomes" id="UP001055879">
    <property type="component" value="Linkage Group LG05"/>
</dbReference>
<protein>
    <submittedName>
        <fullName evidence="1">Uncharacterized protein</fullName>
    </submittedName>
</protein>
<dbReference type="EMBL" id="CM042051">
    <property type="protein sequence ID" value="KAI3729695.1"/>
    <property type="molecule type" value="Genomic_DNA"/>
</dbReference>
<gene>
    <name evidence="1" type="ORF">L6452_18358</name>
</gene>
<reference evidence="2" key="1">
    <citation type="journal article" date="2022" name="Mol. Ecol. Resour.">
        <title>The genomes of chicory, endive, great burdock and yacon provide insights into Asteraceae palaeo-polyploidization history and plant inulin production.</title>
        <authorList>
            <person name="Fan W."/>
            <person name="Wang S."/>
            <person name="Wang H."/>
            <person name="Wang A."/>
            <person name="Jiang F."/>
            <person name="Liu H."/>
            <person name="Zhao H."/>
            <person name="Xu D."/>
            <person name="Zhang Y."/>
        </authorList>
    </citation>
    <scope>NUCLEOTIDE SEQUENCE [LARGE SCALE GENOMIC DNA]</scope>
    <source>
        <strain evidence="2">cv. Niubang</strain>
    </source>
</reference>
<sequence>MSSTCKHSTERKRMINNKDLEPIILIPRIIVDGNEISPTLNKSASNSKLTNTDKTPVCAKRTDYSQSIPGIISEKEKEIKDREKMMGIKYNTIQSLEKVIKLKESYIKNLQSQLKTTEQRSSKLQAESVELQQKYMASEENVYALKVKNVDLMKSIKEDKVKANFQSQLKKTEHKSSELKNESVKLQQKFKAFEDQISALEKKNVELKTSFQAEKYRSNVKTSSTQQSSEISKKTLQEKKDLELRCLKLSKQVSEFKKIIITERDTFVKERKVLEDKNSEFPKQIFILQDLLEKERKAFQENKKSLEIEKKKYEKRNVGIFNEISDKTKNLQKDFELERSHFESEISKLTSKITVLSSDVQ</sequence>
<organism evidence="1 2">
    <name type="scientific">Arctium lappa</name>
    <name type="common">Greater burdock</name>
    <name type="synonym">Lappa major</name>
    <dbReference type="NCBI Taxonomy" id="4217"/>
    <lineage>
        <taxon>Eukaryota</taxon>
        <taxon>Viridiplantae</taxon>
        <taxon>Streptophyta</taxon>
        <taxon>Embryophyta</taxon>
        <taxon>Tracheophyta</taxon>
        <taxon>Spermatophyta</taxon>
        <taxon>Magnoliopsida</taxon>
        <taxon>eudicotyledons</taxon>
        <taxon>Gunneridae</taxon>
        <taxon>Pentapetalae</taxon>
        <taxon>asterids</taxon>
        <taxon>campanulids</taxon>
        <taxon>Asterales</taxon>
        <taxon>Asteraceae</taxon>
        <taxon>Carduoideae</taxon>
        <taxon>Cardueae</taxon>
        <taxon>Arctiinae</taxon>
        <taxon>Arctium</taxon>
    </lineage>
</organism>
<accession>A0ACB9C669</accession>
<evidence type="ECO:0000313" key="1">
    <source>
        <dbReference type="EMBL" id="KAI3729695.1"/>
    </source>
</evidence>
<keyword evidence="2" id="KW-1185">Reference proteome</keyword>
<proteinExistence type="predicted"/>
<name>A0ACB9C669_ARCLA</name>